<evidence type="ECO:0000313" key="7">
    <source>
        <dbReference type="EMBL" id="KAJ3584027.1"/>
    </source>
</evidence>
<dbReference type="Proteomes" id="UP001148018">
    <property type="component" value="Unassembled WGS sequence"/>
</dbReference>
<evidence type="ECO:0000256" key="3">
    <source>
        <dbReference type="ARBA" id="ARBA00023136"/>
    </source>
</evidence>
<gene>
    <name evidence="7" type="ORF">NHX12_014524</name>
</gene>
<name>A0A9Q0DCD5_9TELE</name>
<reference evidence="7" key="1">
    <citation type="submission" date="2022-07" db="EMBL/GenBank/DDBJ databases">
        <title>Chromosome-level genome of Muraenolepis orangiensis.</title>
        <authorList>
            <person name="Kim J."/>
        </authorList>
    </citation>
    <scope>NUCLEOTIDE SEQUENCE</scope>
    <source>
        <strain evidence="7">KU_S4_2022</strain>
        <tissue evidence="7">Muscle</tissue>
    </source>
</reference>
<dbReference type="SUPFAM" id="SSF48726">
    <property type="entry name" value="Immunoglobulin"/>
    <property type="match status" value="1"/>
</dbReference>
<keyword evidence="4" id="KW-0325">Glycoprotein</keyword>
<feature type="transmembrane region" description="Helical" evidence="5">
    <location>
        <begin position="225"/>
        <end position="245"/>
    </location>
</feature>
<evidence type="ECO:0008006" key="9">
    <source>
        <dbReference type="Google" id="ProtNLM"/>
    </source>
</evidence>
<dbReference type="InterPro" id="IPR036179">
    <property type="entry name" value="Ig-like_dom_sf"/>
</dbReference>
<dbReference type="PANTHER" id="PTHR12080">
    <property type="entry name" value="SIGNALING LYMPHOCYTIC ACTIVATION MOLECULE"/>
    <property type="match status" value="1"/>
</dbReference>
<dbReference type="OrthoDB" id="9427418at2759"/>
<dbReference type="Gene3D" id="2.60.40.10">
    <property type="entry name" value="Immunoglobulins"/>
    <property type="match status" value="1"/>
</dbReference>
<evidence type="ECO:0000256" key="4">
    <source>
        <dbReference type="ARBA" id="ARBA00023180"/>
    </source>
</evidence>
<keyword evidence="2 6" id="KW-0732">Signal</keyword>
<dbReference type="EMBL" id="JANIIK010000119">
    <property type="protein sequence ID" value="KAJ3584027.1"/>
    <property type="molecule type" value="Genomic_DNA"/>
</dbReference>
<dbReference type="AlphaFoldDB" id="A0A9Q0DCD5"/>
<keyword evidence="8" id="KW-1185">Reference proteome</keyword>
<evidence type="ECO:0000256" key="6">
    <source>
        <dbReference type="SAM" id="SignalP"/>
    </source>
</evidence>
<proteinExistence type="predicted"/>
<dbReference type="InterPro" id="IPR015631">
    <property type="entry name" value="CD2/SLAM_rcpt"/>
</dbReference>
<comment type="subcellular location">
    <subcellularLocation>
        <location evidence="1">Membrane</location>
    </subcellularLocation>
</comment>
<organism evidence="7 8">
    <name type="scientific">Muraenolepis orangiensis</name>
    <name type="common">Patagonian moray cod</name>
    <dbReference type="NCBI Taxonomy" id="630683"/>
    <lineage>
        <taxon>Eukaryota</taxon>
        <taxon>Metazoa</taxon>
        <taxon>Chordata</taxon>
        <taxon>Craniata</taxon>
        <taxon>Vertebrata</taxon>
        <taxon>Euteleostomi</taxon>
        <taxon>Actinopterygii</taxon>
        <taxon>Neopterygii</taxon>
        <taxon>Teleostei</taxon>
        <taxon>Neoteleostei</taxon>
        <taxon>Acanthomorphata</taxon>
        <taxon>Zeiogadaria</taxon>
        <taxon>Gadariae</taxon>
        <taxon>Gadiformes</taxon>
        <taxon>Muraenolepidoidei</taxon>
        <taxon>Muraenolepididae</taxon>
        <taxon>Muraenolepis</taxon>
    </lineage>
</organism>
<keyword evidence="3 5" id="KW-0472">Membrane</keyword>
<feature type="chain" id="PRO_5040396450" description="Ig-like domain-containing protein" evidence="6">
    <location>
        <begin position="22"/>
        <end position="293"/>
    </location>
</feature>
<sequence>MPWTAFMAVVCGCWALPSSYSQDVLRLRVGADCSLKSQRSTDDVIATIEWLYGSEPVVDWRRDSMTADFRGHLQDRALLDVQTGDLLISGTRASDSGVYTALINSVQTREIDVVIISVVPVPTVSWACLPGGEGTVFCVLTCEGDTSGAGPVHYSWSPLQPANLSADGDAHANQTLPKTINITLDAGSDAEAFICTIWNTISLQRSEPSTRPPAPREILHPMKGLIVFVSFIVAVVAAITLHRCWTGDWFFQKESMPWQAGNDPENTKPKELEELKANPEVRLFPASCENWLS</sequence>
<keyword evidence="5" id="KW-1133">Transmembrane helix</keyword>
<evidence type="ECO:0000256" key="2">
    <source>
        <dbReference type="ARBA" id="ARBA00022729"/>
    </source>
</evidence>
<keyword evidence="5" id="KW-0812">Transmembrane</keyword>
<evidence type="ECO:0000256" key="5">
    <source>
        <dbReference type="SAM" id="Phobius"/>
    </source>
</evidence>
<evidence type="ECO:0000256" key="1">
    <source>
        <dbReference type="ARBA" id="ARBA00004370"/>
    </source>
</evidence>
<dbReference type="InterPro" id="IPR013783">
    <property type="entry name" value="Ig-like_fold"/>
</dbReference>
<dbReference type="GO" id="GO:0016020">
    <property type="term" value="C:membrane"/>
    <property type="evidence" value="ECO:0007669"/>
    <property type="project" value="UniProtKB-SubCell"/>
</dbReference>
<accession>A0A9Q0DCD5</accession>
<protein>
    <recommendedName>
        <fullName evidence="9">Ig-like domain-containing protein</fullName>
    </recommendedName>
</protein>
<feature type="signal peptide" evidence="6">
    <location>
        <begin position="1"/>
        <end position="21"/>
    </location>
</feature>
<evidence type="ECO:0000313" key="8">
    <source>
        <dbReference type="Proteomes" id="UP001148018"/>
    </source>
</evidence>
<dbReference type="PANTHER" id="PTHR12080:SF125">
    <property type="entry name" value="CD48 ANTIGEN-LIKE"/>
    <property type="match status" value="1"/>
</dbReference>
<comment type="caution">
    <text evidence="7">The sequence shown here is derived from an EMBL/GenBank/DDBJ whole genome shotgun (WGS) entry which is preliminary data.</text>
</comment>